<organism evidence="2 3">
    <name type="scientific">Adineta ricciae</name>
    <name type="common">Rotifer</name>
    <dbReference type="NCBI Taxonomy" id="249248"/>
    <lineage>
        <taxon>Eukaryota</taxon>
        <taxon>Metazoa</taxon>
        <taxon>Spiralia</taxon>
        <taxon>Gnathifera</taxon>
        <taxon>Rotifera</taxon>
        <taxon>Eurotatoria</taxon>
        <taxon>Bdelloidea</taxon>
        <taxon>Adinetida</taxon>
        <taxon>Adinetidae</taxon>
        <taxon>Adineta</taxon>
    </lineage>
</organism>
<dbReference type="Proteomes" id="UP000663828">
    <property type="component" value="Unassembled WGS sequence"/>
</dbReference>
<keyword evidence="1" id="KW-0472">Membrane</keyword>
<dbReference type="SUPFAM" id="SSF101898">
    <property type="entry name" value="NHL repeat"/>
    <property type="match status" value="1"/>
</dbReference>
<sequence>MWIKSPFNITVVFLLILINGISAIWFNQPKFCPTIKWNPVATTFFRQDVTYTDYGLILFIDTNNTIYISDTEDYKILVWHKGIGDPTIIPVKDGCIFQSTYVSKIHEIYIPCENKKLIKWVPNERIFVDIMDFDKVCDQLFIDVENYLYCSIASGTVIEKIWVDNTSETVVVAGTGNPGSAPNELSGASDIFVDTNLDLYVADTQNHRVQLFLFRETNGTTVAGRTSSDITITLSYPLSILLDADKYLFISDSESHRVVASGPTGFRCLVGCDGEGSQSHRLNWPDKLSFDVYGNLFVNDRLNYRVQKFHLHQDSCENVPPTAQATYSAILTDNHPLFSRTILHPSDYHYETIEVIVVSKSDFYILTANSTVDLYGHLYKHHFDPSNPTSDLIAWYGKCCNKEQFKFTLELFVNIRYILVVTTYNPNVTGSFSVTVFGSNPICLKPPNADQLVESNYRYYYEALQISVNESGFYTILSSIDNTYMDTSFYIYKHEFYALIPFANLIRMKNDACNKYDSSENTNTIELQINIRYILVVTTCSSNRVGNFLIRVSGRNRVSFERTNALASVHSNYSSELTKDSPKYDKYCNGQDFYYESIQLTVLTSGNYSLVMSQVSNGPFVIHIYMYKNHFDPLNPRENSMSIDDYACNKKSEKEFTFTADLRHDDTYMLVVTNTYNRAYTPRFSITVYGPSNVTLQRIVDDNSTRCYVGGPCNTQVKSIGLTLDDILRLEIKPNMTIHNQPLSIKISAALSVIMFVAGVINSLCSFLTFQNPNARTVGCGLYLLASSVTSLLTITMFGIKFWFVVVIQMDISVPQSVLQGGCKLIETLLKLFCYWDAWLNACVAVERAVSAYKKVSFDKEKSKRLARWIIFILPIVIMGTIIHEPLHRHIVEYKRQERREIDGAIYTEKDVVIDTVFWCITTYPQSLQDYNTAILFIHLLGPFSINLLSSLFIIIGSARRRAEAQLQQTYKQHLREQWSEHKQLVVSPILLVILSTPRLVISLLSGCIESCQEYYWTREICRDENRCYFDLKFLNETLDECVTVPHGVNTILTVTLRLAFH</sequence>
<evidence type="ECO:0000313" key="3">
    <source>
        <dbReference type="Proteomes" id="UP000663828"/>
    </source>
</evidence>
<feature type="transmembrane region" description="Helical" evidence="1">
    <location>
        <begin position="747"/>
        <end position="770"/>
    </location>
</feature>
<keyword evidence="1" id="KW-1133">Transmembrane helix</keyword>
<feature type="transmembrane region" description="Helical" evidence="1">
    <location>
        <begin position="782"/>
        <end position="808"/>
    </location>
</feature>
<dbReference type="EMBL" id="CAJNOR010000477">
    <property type="protein sequence ID" value="CAF0925991.1"/>
    <property type="molecule type" value="Genomic_DNA"/>
</dbReference>
<comment type="caution">
    <text evidence="2">The sequence shown here is derived from an EMBL/GenBank/DDBJ whole genome shotgun (WGS) entry which is preliminary data.</text>
</comment>
<dbReference type="Gene3D" id="2.120.10.30">
    <property type="entry name" value="TolB, C-terminal domain"/>
    <property type="match status" value="1"/>
</dbReference>
<dbReference type="CDD" id="cd05819">
    <property type="entry name" value="NHL"/>
    <property type="match status" value="1"/>
</dbReference>
<evidence type="ECO:0000313" key="2">
    <source>
        <dbReference type="EMBL" id="CAF0925991.1"/>
    </source>
</evidence>
<feature type="transmembrane region" description="Helical" evidence="1">
    <location>
        <begin position="7"/>
        <end position="26"/>
    </location>
</feature>
<dbReference type="Gene3D" id="1.20.1070.10">
    <property type="entry name" value="Rhodopsin 7-helix transmembrane proteins"/>
    <property type="match status" value="1"/>
</dbReference>
<keyword evidence="3" id="KW-1185">Reference proteome</keyword>
<feature type="transmembrane region" description="Helical" evidence="1">
    <location>
        <begin position="934"/>
        <end position="956"/>
    </location>
</feature>
<dbReference type="AlphaFoldDB" id="A0A814B967"/>
<protein>
    <submittedName>
        <fullName evidence="2">Uncharacterized protein</fullName>
    </submittedName>
</protein>
<feature type="transmembrane region" description="Helical" evidence="1">
    <location>
        <begin position="828"/>
        <end position="846"/>
    </location>
</feature>
<accession>A0A814B967</accession>
<reference evidence="2" key="1">
    <citation type="submission" date="2021-02" db="EMBL/GenBank/DDBJ databases">
        <authorList>
            <person name="Nowell W R."/>
        </authorList>
    </citation>
    <scope>NUCLEOTIDE SEQUENCE</scope>
</reference>
<gene>
    <name evidence="2" type="ORF">XAT740_LOCUS9305</name>
</gene>
<dbReference type="SUPFAM" id="SSF81321">
    <property type="entry name" value="Family A G protein-coupled receptor-like"/>
    <property type="match status" value="1"/>
</dbReference>
<feature type="transmembrane region" description="Helical" evidence="1">
    <location>
        <begin position="866"/>
        <end position="884"/>
    </location>
</feature>
<evidence type="ECO:0000256" key="1">
    <source>
        <dbReference type="SAM" id="Phobius"/>
    </source>
</evidence>
<dbReference type="InterPro" id="IPR011042">
    <property type="entry name" value="6-blade_b-propeller_TolB-like"/>
</dbReference>
<keyword evidence="1" id="KW-0812">Transmembrane</keyword>
<proteinExistence type="predicted"/>
<name>A0A814B967_ADIRI</name>